<comment type="subcellular location">
    <subcellularLocation>
        <location evidence="1">Membrane</location>
        <topology evidence="1">Multi-pass membrane protein</topology>
    </subcellularLocation>
</comment>
<dbReference type="RefSeq" id="XP_032829581.1">
    <property type="nucleotide sequence ID" value="XM_032973690.1"/>
</dbReference>
<dbReference type="InterPro" id="IPR005344">
    <property type="entry name" value="TMEM33/Pom33"/>
</dbReference>
<dbReference type="AlphaFoldDB" id="A0AAJ7U495"/>
<dbReference type="RefSeq" id="XP_032829571.1">
    <property type="nucleotide sequence ID" value="XM_032973680.1"/>
</dbReference>
<evidence type="ECO:0000256" key="5">
    <source>
        <dbReference type="ARBA" id="ARBA00023136"/>
    </source>
</evidence>
<feature type="compositionally biased region" description="Gly residues" evidence="6">
    <location>
        <begin position="17"/>
        <end position="27"/>
    </location>
</feature>
<feature type="region of interest" description="Disordered" evidence="6">
    <location>
        <begin position="1"/>
        <end position="27"/>
    </location>
</feature>
<feature type="transmembrane region" description="Helical" evidence="7">
    <location>
        <begin position="188"/>
        <end position="211"/>
    </location>
</feature>
<dbReference type="CTD" id="55161"/>
<dbReference type="PANTHER" id="PTHR12703">
    <property type="entry name" value="TRANSMEMBRANE PROTEIN 33"/>
    <property type="match status" value="1"/>
</dbReference>
<dbReference type="GO" id="GO:0071786">
    <property type="term" value="P:endoplasmic reticulum tubular network organization"/>
    <property type="evidence" value="ECO:0007669"/>
    <property type="project" value="TreeGrafter"/>
</dbReference>
<feature type="compositionally biased region" description="Basic and acidic residues" evidence="6">
    <location>
        <begin position="1"/>
        <end position="16"/>
    </location>
</feature>
<dbReference type="RefSeq" id="XP_032829563.1">
    <property type="nucleotide sequence ID" value="XM_032973672.1"/>
</dbReference>
<dbReference type="KEGG" id="pmrn:116953455"/>
<dbReference type="Proteomes" id="UP001318040">
    <property type="component" value="Chromosome 3"/>
</dbReference>
<gene>
    <name evidence="9 10 11" type="primary">TMEM33</name>
</gene>
<keyword evidence="4 7" id="KW-1133">Transmembrane helix</keyword>
<evidence type="ECO:0000313" key="9">
    <source>
        <dbReference type="RefSeq" id="XP_032829563.1"/>
    </source>
</evidence>
<dbReference type="PANTHER" id="PTHR12703:SF4">
    <property type="entry name" value="TRANSMEMBRANE PROTEIN 33"/>
    <property type="match status" value="1"/>
</dbReference>
<feature type="transmembrane region" description="Helical" evidence="7">
    <location>
        <begin position="152"/>
        <end position="168"/>
    </location>
</feature>
<evidence type="ECO:0000256" key="2">
    <source>
        <dbReference type="ARBA" id="ARBA00007322"/>
    </source>
</evidence>
<dbReference type="Pfam" id="PF03661">
    <property type="entry name" value="TMEM33_Pom33"/>
    <property type="match status" value="1"/>
</dbReference>
<feature type="transmembrane region" description="Helical" evidence="7">
    <location>
        <begin position="50"/>
        <end position="68"/>
    </location>
</feature>
<dbReference type="GO" id="GO:0061024">
    <property type="term" value="P:membrane organization"/>
    <property type="evidence" value="ECO:0007669"/>
    <property type="project" value="TreeGrafter"/>
</dbReference>
<evidence type="ECO:0000256" key="4">
    <source>
        <dbReference type="ARBA" id="ARBA00022989"/>
    </source>
</evidence>
<keyword evidence="5 7" id="KW-0472">Membrane</keyword>
<keyword evidence="3 7" id="KW-0812">Transmembrane</keyword>
<protein>
    <submittedName>
        <fullName evidence="9 10">Transmembrane protein 33</fullName>
    </submittedName>
</protein>
<sequence length="270" mass="29361">MAETEDTRNAGGDHGEGPPGGAGAGAGGGAAAAPTVAQFLLANKVESAMWVSRLSTVMSSILFFIPLLGTGQASAWFQRALLFSALTSALRLHQRLPHPSLSRVFLSQALLEDSCHYLLYSLIFVNAQPITMSLLPVFLFSLLHATAHSFKVLNILGPGSMPLVRSFLTRVSAQQQNILKLVACNEIFLMPATLLMLFSGHCSLFLPFFYYRFLTLRYASRRNPYCRVLFSELRMAVESATANPSCPAVLRSASQRIIGFVSRLAPPVQP</sequence>
<evidence type="ECO:0000256" key="7">
    <source>
        <dbReference type="SAM" id="Phobius"/>
    </source>
</evidence>
<evidence type="ECO:0000313" key="11">
    <source>
        <dbReference type="RefSeq" id="XP_032829581.1"/>
    </source>
</evidence>
<dbReference type="GO" id="GO:0016020">
    <property type="term" value="C:membrane"/>
    <property type="evidence" value="ECO:0007669"/>
    <property type="project" value="UniProtKB-SubCell"/>
</dbReference>
<evidence type="ECO:0000256" key="3">
    <source>
        <dbReference type="ARBA" id="ARBA00022692"/>
    </source>
</evidence>
<evidence type="ECO:0000313" key="10">
    <source>
        <dbReference type="RefSeq" id="XP_032829571.1"/>
    </source>
</evidence>
<evidence type="ECO:0000256" key="1">
    <source>
        <dbReference type="ARBA" id="ARBA00004141"/>
    </source>
</evidence>
<evidence type="ECO:0000256" key="6">
    <source>
        <dbReference type="SAM" id="MobiDB-lite"/>
    </source>
</evidence>
<dbReference type="GO" id="GO:0005783">
    <property type="term" value="C:endoplasmic reticulum"/>
    <property type="evidence" value="ECO:0007669"/>
    <property type="project" value="TreeGrafter"/>
</dbReference>
<feature type="transmembrane region" description="Helical" evidence="7">
    <location>
        <begin position="117"/>
        <end position="140"/>
    </location>
</feature>
<comment type="similarity">
    <text evidence="2">Belongs to the PER33/POM33 family.</text>
</comment>
<keyword evidence="8" id="KW-1185">Reference proteome</keyword>
<dbReference type="InterPro" id="IPR051645">
    <property type="entry name" value="PER33/POM33_regulator"/>
</dbReference>
<evidence type="ECO:0000313" key="8">
    <source>
        <dbReference type="Proteomes" id="UP001318040"/>
    </source>
</evidence>
<name>A0AAJ7U495_PETMA</name>
<reference evidence="9 10" key="1">
    <citation type="submission" date="2025-04" db="UniProtKB">
        <authorList>
            <consortium name="RefSeq"/>
        </authorList>
    </citation>
    <scope>IDENTIFICATION</scope>
    <source>
        <tissue evidence="9 10">Sperm</tissue>
    </source>
</reference>
<organism evidence="8 10">
    <name type="scientific">Petromyzon marinus</name>
    <name type="common">Sea lamprey</name>
    <dbReference type="NCBI Taxonomy" id="7757"/>
    <lineage>
        <taxon>Eukaryota</taxon>
        <taxon>Metazoa</taxon>
        <taxon>Chordata</taxon>
        <taxon>Craniata</taxon>
        <taxon>Vertebrata</taxon>
        <taxon>Cyclostomata</taxon>
        <taxon>Hyperoartia</taxon>
        <taxon>Petromyzontiformes</taxon>
        <taxon>Petromyzontidae</taxon>
        <taxon>Petromyzon</taxon>
    </lineage>
</organism>
<accession>A0AAJ7U495</accession>
<proteinExistence type="inferred from homology"/>